<protein>
    <submittedName>
        <fullName evidence="2">Putative NHN endonuclease</fullName>
    </submittedName>
</protein>
<dbReference type="Pfam" id="PF13392">
    <property type="entry name" value="HNH_3"/>
    <property type="match status" value="1"/>
</dbReference>
<organism evidence="2">
    <name type="scientific">uncultured Caudovirales phage</name>
    <dbReference type="NCBI Taxonomy" id="2100421"/>
    <lineage>
        <taxon>Viruses</taxon>
        <taxon>Duplodnaviria</taxon>
        <taxon>Heunggongvirae</taxon>
        <taxon>Uroviricota</taxon>
        <taxon>Caudoviricetes</taxon>
        <taxon>Peduoviridae</taxon>
        <taxon>Maltschvirus</taxon>
        <taxon>Maltschvirus maltsch</taxon>
    </lineage>
</organism>
<evidence type="ECO:0000259" key="1">
    <source>
        <dbReference type="Pfam" id="PF13392"/>
    </source>
</evidence>
<dbReference type="InterPro" id="IPR016177">
    <property type="entry name" value="DNA-bd_dom_sf"/>
</dbReference>
<name>A0A6J5TCK8_9CAUD</name>
<dbReference type="InterPro" id="IPR003615">
    <property type="entry name" value="HNH_nuc"/>
</dbReference>
<dbReference type="Gene3D" id="3.90.75.20">
    <property type="match status" value="1"/>
</dbReference>
<sequence length="159" mass="18679">MLTQTELSILFEYRKGKLYRRVPRGRSAANTQVGRQRKDGYMQFEINGRKYLLHRVIFTLLHGFTPAFIDHINGDKSDNRIENLRDVTRAQNNRNSKRRKTSKSGVKGVSWYARERKWVVRLYIDGSNRFFGAFETLEEAQKIAEDTRERLHGPYACHG</sequence>
<dbReference type="EMBL" id="LR797825">
    <property type="protein sequence ID" value="CAB4242067.1"/>
    <property type="molecule type" value="Genomic_DNA"/>
</dbReference>
<dbReference type="SUPFAM" id="SSF54060">
    <property type="entry name" value="His-Me finger endonucleases"/>
    <property type="match status" value="1"/>
</dbReference>
<feature type="domain" description="HNH nuclease" evidence="1">
    <location>
        <begin position="51"/>
        <end position="94"/>
    </location>
</feature>
<evidence type="ECO:0000313" key="2">
    <source>
        <dbReference type="EMBL" id="CAB4242067.1"/>
    </source>
</evidence>
<dbReference type="GO" id="GO:0003677">
    <property type="term" value="F:DNA binding"/>
    <property type="evidence" value="ECO:0007669"/>
    <property type="project" value="InterPro"/>
</dbReference>
<dbReference type="GO" id="GO:0004519">
    <property type="term" value="F:endonuclease activity"/>
    <property type="evidence" value="ECO:0007669"/>
    <property type="project" value="UniProtKB-KW"/>
</dbReference>
<accession>A0A6J5TCK8</accession>
<gene>
    <name evidence="2" type="ORF">UFOVP86_35</name>
</gene>
<reference evidence="2" key="1">
    <citation type="submission" date="2020-05" db="EMBL/GenBank/DDBJ databases">
        <authorList>
            <person name="Chiriac C."/>
            <person name="Salcher M."/>
            <person name="Ghai R."/>
            <person name="Kavagutti S V."/>
        </authorList>
    </citation>
    <scope>NUCLEOTIDE SEQUENCE</scope>
</reference>
<dbReference type="InterPro" id="IPR044925">
    <property type="entry name" value="His-Me_finger_sf"/>
</dbReference>
<keyword evidence="2" id="KW-0378">Hydrolase</keyword>
<proteinExistence type="predicted"/>
<keyword evidence="2" id="KW-0540">Nuclease</keyword>
<dbReference type="SUPFAM" id="SSF54171">
    <property type="entry name" value="DNA-binding domain"/>
    <property type="match status" value="1"/>
</dbReference>
<keyword evidence="2" id="KW-0255">Endonuclease</keyword>